<evidence type="ECO:0000313" key="1">
    <source>
        <dbReference type="EMBL" id="JAE07194.1"/>
    </source>
</evidence>
<reference evidence="1" key="2">
    <citation type="journal article" date="2015" name="Data Brief">
        <title>Shoot transcriptome of the giant reed, Arundo donax.</title>
        <authorList>
            <person name="Barrero R.A."/>
            <person name="Guerrero F.D."/>
            <person name="Moolhuijzen P."/>
            <person name="Goolsby J.A."/>
            <person name="Tidwell J."/>
            <person name="Bellgard S.E."/>
            <person name="Bellgard M.I."/>
        </authorList>
    </citation>
    <scope>NUCLEOTIDE SEQUENCE</scope>
    <source>
        <tissue evidence="1">Shoot tissue taken approximately 20 cm above the soil surface</tissue>
    </source>
</reference>
<accession>A0A0A9F7L3</accession>
<protein>
    <submittedName>
        <fullName evidence="1">Uncharacterized protein</fullName>
    </submittedName>
</protein>
<dbReference type="AlphaFoldDB" id="A0A0A9F7L3"/>
<organism evidence="1">
    <name type="scientific">Arundo donax</name>
    <name type="common">Giant reed</name>
    <name type="synonym">Donax arundinaceus</name>
    <dbReference type="NCBI Taxonomy" id="35708"/>
    <lineage>
        <taxon>Eukaryota</taxon>
        <taxon>Viridiplantae</taxon>
        <taxon>Streptophyta</taxon>
        <taxon>Embryophyta</taxon>
        <taxon>Tracheophyta</taxon>
        <taxon>Spermatophyta</taxon>
        <taxon>Magnoliopsida</taxon>
        <taxon>Liliopsida</taxon>
        <taxon>Poales</taxon>
        <taxon>Poaceae</taxon>
        <taxon>PACMAD clade</taxon>
        <taxon>Arundinoideae</taxon>
        <taxon>Arundineae</taxon>
        <taxon>Arundo</taxon>
    </lineage>
</organism>
<dbReference type="EMBL" id="GBRH01190702">
    <property type="protein sequence ID" value="JAE07194.1"/>
    <property type="molecule type" value="Transcribed_RNA"/>
</dbReference>
<reference evidence="1" key="1">
    <citation type="submission" date="2014-09" db="EMBL/GenBank/DDBJ databases">
        <authorList>
            <person name="Magalhaes I.L.F."/>
            <person name="Oliveira U."/>
            <person name="Santos F.R."/>
            <person name="Vidigal T.H.D.A."/>
            <person name="Brescovit A.D."/>
            <person name="Santos A.J."/>
        </authorList>
    </citation>
    <scope>NUCLEOTIDE SEQUENCE</scope>
    <source>
        <tissue evidence="1">Shoot tissue taken approximately 20 cm above the soil surface</tissue>
    </source>
</reference>
<name>A0A0A9F7L3_ARUDO</name>
<proteinExistence type="predicted"/>
<sequence length="45" mass="5549">MAGVTCRSSSCRSRWWGRRLRRRQLWCRPIGWPCRSHRRPGPRPW</sequence>